<dbReference type="GO" id="GO:0015074">
    <property type="term" value="P:DNA integration"/>
    <property type="evidence" value="ECO:0007669"/>
    <property type="project" value="UniProtKB-KW"/>
</dbReference>
<dbReference type="Pfam" id="PF00589">
    <property type="entry name" value="Phage_integrase"/>
    <property type="match status" value="1"/>
</dbReference>
<evidence type="ECO:0000256" key="4">
    <source>
        <dbReference type="PROSITE-ProRule" id="PRU01248"/>
    </source>
</evidence>
<dbReference type="GO" id="GO:0006310">
    <property type="term" value="P:DNA recombination"/>
    <property type="evidence" value="ECO:0007669"/>
    <property type="project" value="UniProtKB-KW"/>
</dbReference>
<dbReference type="InterPro" id="IPR044068">
    <property type="entry name" value="CB"/>
</dbReference>
<evidence type="ECO:0000259" key="5">
    <source>
        <dbReference type="PROSITE" id="PS51898"/>
    </source>
</evidence>
<dbReference type="SUPFAM" id="SSF56349">
    <property type="entry name" value="DNA breaking-rejoining enzymes"/>
    <property type="match status" value="1"/>
</dbReference>
<protein>
    <submittedName>
        <fullName evidence="7">Phage integrase family protein</fullName>
    </submittedName>
</protein>
<evidence type="ECO:0000313" key="8">
    <source>
        <dbReference type="Proteomes" id="UP000011135"/>
    </source>
</evidence>
<keyword evidence="8" id="KW-1185">Reference proteome</keyword>
<keyword evidence="2 4" id="KW-0238">DNA-binding</keyword>
<dbReference type="STRING" id="1237149.C900_00679"/>
<organism evidence="7 8">
    <name type="scientific">Fulvivirga imtechensis AK7</name>
    <dbReference type="NCBI Taxonomy" id="1237149"/>
    <lineage>
        <taxon>Bacteria</taxon>
        <taxon>Pseudomonadati</taxon>
        <taxon>Bacteroidota</taxon>
        <taxon>Cytophagia</taxon>
        <taxon>Cytophagales</taxon>
        <taxon>Fulvivirgaceae</taxon>
        <taxon>Fulvivirga</taxon>
    </lineage>
</organism>
<name>L8JLA9_9BACT</name>
<accession>L8JLA9</accession>
<dbReference type="RefSeq" id="WP_009583578.1">
    <property type="nucleotide sequence ID" value="NZ_AMZN01000134.1"/>
</dbReference>
<evidence type="ECO:0000256" key="1">
    <source>
        <dbReference type="ARBA" id="ARBA00022908"/>
    </source>
</evidence>
<dbReference type="eggNOG" id="COG4974">
    <property type="taxonomic scope" value="Bacteria"/>
</dbReference>
<dbReference type="InterPro" id="IPR011010">
    <property type="entry name" value="DNA_brk_join_enz"/>
</dbReference>
<feature type="domain" description="Core-binding (CB)" evidence="6">
    <location>
        <begin position="13"/>
        <end position="94"/>
    </location>
</feature>
<dbReference type="InterPro" id="IPR010998">
    <property type="entry name" value="Integrase_recombinase_N"/>
</dbReference>
<keyword evidence="1" id="KW-0229">DNA integration</keyword>
<dbReference type="AlphaFoldDB" id="L8JLA9"/>
<dbReference type="EMBL" id="AMZN01000134">
    <property type="protein sequence ID" value="ELR68187.1"/>
    <property type="molecule type" value="Genomic_DNA"/>
</dbReference>
<dbReference type="PROSITE" id="PS51900">
    <property type="entry name" value="CB"/>
    <property type="match status" value="1"/>
</dbReference>
<dbReference type="PROSITE" id="PS51898">
    <property type="entry name" value="TYR_RECOMBINASE"/>
    <property type="match status" value="1"/>
</dbReference>
<gene>
    <name evidence="7" type="ORF">C900_00679</name>
</gene>
<dbReference type="Gene3D" id="1.10.150.130">
    <property type="match status" value="1"/>
</dbReference>
<evidence type="ECO:0000256" key="2">
    <source>
        <dbReference type="ARBA" id="ARBA00023125"/>
    </source>
</evidence>
<dbReference type="InterPro" id="IPR013762">
    <property type="entry name" value="Integrase-like_cat_sf"/>
</dbReference>
<evidence type="ECO:0000259" key="6">
    <source>
        <dbReference type="PROSITE" id="PS51900"/>
    </source>
</evidence>
<evidence type="ECO:0000313" key="7">
    <source>
        <dbReference type="EMBL" id="ELR68187.1"/>
    </source>
</evidence>
<evidence type="ECO:0000256" key="3">
    <source>
        <dbReference type="ARBA" id="ARBA00023172"/>
    </source>
</evidence>
<dbReference type="Proteomes" id="UP000011135">
    <property type="component" value="Unassembled WGS sequence"/>
</dbReference>
<proteinExistence type="predicted"/>
<dbReference type="Gene3D" id="1.10.443.10">
    <property type="entry name" value="Intergrase catalytic core"/>
    <property type="match status" value="1"/>
</dbReference>
<dbReference type="GO" id="GO:0003677">
    <property type="term" value="F:DNA binding"/>
    <property type="evidence" value="ECO:0007669"/>
    <property type="project" value="UniProtKB-UniRule"/>
</dbReference>
<dbReference type="InterPro" id="IPR002104">
    <property type="entry name" value="Integrase_catalytic"/>
</dbReference>
<dbReference type="OrthoDB" id="1407105at2"/>
<keyword evidence="3" id="KW-0233">DNA recombination</keyword>
<reference evidence="7 8" key="1">
    <citation type="submission" date="2012-12" db="EMBL/GenBank/DDBJ databases">
        <title>Genome assembly of Fulvivirga imtechensis AK7.</title>
        <authorList>
            <person name="Nupur N."/>
            <person name="Khatri I."/>
            <person name="Kumar R."/>
            <person name="Subramanian S."/>
            <person name="Pinnaka A."/>
        </authorList>
    </citation>
    <scope>NUCLEOTIDE SEQUENCE [LARGE SCALE GENOMIC DNA]</scope>
    <source>
        <strain evidence="7 8">AK7</strain>
    </source>
</reference>
<feature type="domain" description="Tyr recombinase" evidence="5">
    <location>
        <begin position="111"/>
        <end position="319"/>
    </location>
</feature>
<sequence length="325" mass="38029">MRKYKFTHPEIIKQLNKLTSYFQEKKCFAPDTARTYCNYAGYFLEWLQTERLTPEGTTYNDLLQFVNHCKKAGRSTSNINLILISLRHYFDMLQLRVNPATGLHLRGETRAIPHDLLSANELHRLYESYPVYNARTQRNKVITGLYVYQGITTRELKKLEPGHIHLKEGKIYLPGTSHTRHKSGLQPRSLKLRANQILELQEYLLVTRPKILYDLKTGHRQTQSTRKPDKVNWAVIEHQLFISLNGSEKIKSTVSFLMEDLRKINTRVKDGLYIRKSVIVNWLKEKDIRQVQYMAGHSKISSTEKYRAVNLEELEEALKIHHPLG</sequence>
<dbReference type="InterPro" id="IPR004107">
    <property type="entry name" value="Integrase_SAM-like_N"/>
</dbReference>
<comment type="caution">
    <text evidence="7">The sequence shown here is derived from an EMBL/GenBank/DDBJ whole genome shotgun (WGS) entry which is preliminary data.</text>
</comment>
<dbReference type="Pfam" id="PF02899">
    <property type="entry name" value="Phage_int_SAM_1"/>
    <property type="match status" value="1"/>
</dbReference>